<reference evidence="2 3" key="1">
    <citation type="submission" date="2019-02" db="EMBL/GenBank/DDBJ databases">
        <title>Pedobacter sp. RP-3-21 sp. nov., isolated from Arctic soil.</title>
        <authorList>
            <person name="Dahal R.H."/>
        </authorList>
    </citation>
    <scope>NUCLEOTIDE SEQUENCE [LARGE SCALE GENOMIC DNA]</scope>
    <source>
        <strain evidence="2 3">RP-3-21</strain>
    </source>
</reference>
<name>A0A4R0PJ20_9SPHI</name>
<keyword evidence="3" id="KW-1185">Reference proteome</keyword>
<proteinExistence type="predicted"/>
<sequence length="414" mass="48179">MSKDKEYQPNSENVTSDDGMNQVYHYCNDKGLPIFKTKEFWVGEKRFLFYPYSINTSDGSVKSKRINSIEFLGWETINDIPDDFKTENKYGLRKLRTKAFFNVLYSKFKDVRDFTIGINIENSFRPDHIYLNWANVKVILGDIGKEKNNYDREKTYLINKHLSKINTRLTIAQRYIPAGDLQRFLSKYDSFEKINSYDLNALSAVMDYIPPTLIQNTANFINSKEKINKIYIEDTITTFEKLMSATKDNEKQWQNFFEKNAWTLSHIFPYEVILNEREAYVGGKTLGNKDGRIVDFLFANGFKDNFALLEFKTHNKTLLKNAVYRKPAVFAMSDDLSGGIAQCLDQKDVYIKDFGNKNPMFDPKCILVIGQKQKLTEPQKKCFELIRSNQKAVDIVTFDEIIMKLKGLLKVLSK</sequence>
<dbReference type="EMBL" id="SJSO01000029">
    <property type="protein sequence ID" value="TCD17614.1"/>
    <property type="molecule type" value="Genomic_DNA"/>
</dbReference>
<comment type="caution">
    <text evidence="2">The sequence shown here is derived from an EMBL/GenBank/DDBJ whole genome shotgun (WGS) entry which is preliminary data.</text>
</comment>
<dbReference type="AlphaFoldDB" id="A0A4R0PJ20"/>
<evidence type="ECO:0000313" key="3">
    <source>
        <dbReference type="Proteomes" id="UP000293925"/>
    </source>
</evidence>
<dbReference type="RefSeq" id="WP_131534116.1">
    <property type="nucleotide sequence ID" value="NZ_SJSO01000029.1"/>
</dbReference>
<feature type="domain" description="Shedu protein SduA C-terminal" evidence="1">
    <location>
        <begin position="249"/>
        <end position="401"/>
    </location>
</feature>
<dbReference type="Proteomes" id="UP000293925">
    <property type="component" value="Unassembled WGS sequence"/>
</dbReference>
<dbReference type="InterPro" id="IPR025359">
    <property type="entry name" value="SduA_C"/>
</dbReference>
<accession>A0A4R0PJ20</accession>
<evidence type="ECO:0000313" key="2">
    <source>
        <dbReference type="EMBL" id="TCD17614.1"/>
    </source>
</evidence>
<protein>
    <submittedName>
        <fullName evidence="2">DUF4263 domain-containing protein</fullName>
    </submittedName>
</protein>
<evidence type="ECO:0000259" key="1">
    <source>
        <dbReference type="Pfam" id="PF14082"/>
    </source>
</evidence>
<gene>
    <name evidence="2" type="ORF">EZ456_22620</name>
</gene>
<dbReference type="OrthoDB" id="784881at2"/>
<dbReference type="Pfam" id="PF14082">
    <property type="entry name" value="SduA_C"/>
    <property type="match status" value="1"/>
</dbReference>
<organism evidence="2 3">
    <name type="scientific">Pedobacter psychrodurus</name>
    <dbReference type="NCBI Taxonomy" id="2530456"/>
    <lineage>
        <taxon>Bacteria</taxon>
        <taxon>Pseudomonadati</taxon>
        <taxon>Bacteroidota</taxon>
        <taxon>Sphingobacteriia</taxon>
        <taxon>Sphingobacteriales</taxon>
        <taxon>Sphingobacteriaceae</taxon>
        <taxon>Pedobacter</taxon>
    </lineage>
</organism>